<evidence type="ECO:0000256" key="6">
    <source>
        <dbReference type="SAM" id="MobiDB-lite"/>
    </source>
</evidence>
<dbReference type="Pfam" id="PF14857">
    <property type="entry name" value="TMEM151"/>
    <property type="match status" value="1"/>
</dbReference>
<evidence type="ECO:0000256" key="4">
    <source>
        <dbReference type="ARBA" id="ARBA00022989"/>
    </source>
</evidence>
<sequence length="620" mass="70539">MADRDNPFAMEQLRPRKRHLWRVLREDPHWKCILLTILLYVSLAVIFWCRFSIRVFMVYTTKGTSKPFHESPCRDGYAYIPAAFFTLLYVVYLVECWHSQTRLAITFKEDTDAVYQRIRRLREAYPVVWWRAISYHYSRYTRQVTHYRHGDTFTSTQEVYQRINTHSAAGAFDFSVCGVKDVSCDTAGLEDHRMTRIVFNKNFMFLNEQAENDYLSQRARFFAEHEERDENMETREGLGLTDPEYVDDMVTYAISDKLPRYICLPLFWLASLLLLSWPYRFMVSMNTSVMDYQVEKLFGCRYVSNISSMEHWNGESIQNTPSRFFIGSQASLETYILGNRQLAPSYSEAILMDKDNITSLPSVGTPQGPGPPPLPGSSDIIPNGGTWTNERSCFQRRQRDNALTRTVPNLLSLLHNNRNNRPKSGVRRAFHSWSNFRDIRISAPSSPTSMHSQLVSSGSGLALVSMRDSLGNDSSGTRNTGIATGSGVTASPPSNSHNTPDINSNTMEELGEQNNERNTTGSKFHKRPTSLPLSSVVQLQPQIRILLSPNIDSNPIPAAETTWVPQTSNQMSRQIACGRLPNICSETPDYSPPSYSSAMQSQSELNHEDDATSVQKETVV</sequence>
<keyword evidence="9" id="KW-1185">Reference proteome</keyword>
<evidence type="ECO:0000256" key="7">
    <source>
        <dbReference type="SAM" id="Phobius"/>
    </source>
</evidence>
<dbReference type="AlphaFoldDB" id="A0A9Q1CGY5"/>
<protein>
    <recommendedName>
        <fullName evidence="10">Transmembrane protein 151B</fullName>
    </recommendedName>
</protein>
<evidence type="ECO:0000313" key="8">
    <source>
        <dbReference type="EMBL" id="KAJ8045116.1"/>
    </source>
</evidence>
<evidence type="ECO:0000256" key="1">
    <source>
        <dbReference type="ARBA" id="ARBA00004141"/>
    </source>
</evidence>
<feature type="compositionally biased region" description="Polar residues" evidence="6">
    <location>
        <begin position="593"/>
        <end position="604"/>
    </location>
</feature>
<evidence type="ECO:0000313" key="9">
    <source>
        <dbReference type="Proteomes" id="UP001152320"/>
    </source>
</evidence>
<dbReference type="EMBL" id="JAIZAY010000003">
    <property type="protein sequence ID" value="KAJ8045116.1"/>
    <property type="molecule type" value="Genomic_DNA"/>
</dbReference>
<accession>A0A9Q1CGY5</accession>
<name>A0A9Q1CGY5_HOLLE</name>
<evidence type="ECO:0000256" key="2">
    <source>
        <dbReference type="ARBA" id="ARBA00009583"/>
    </source>
</evidence>
<gene>
    <name evidence="8" type="ORF">HOLleu_08050</name>
</gene>
<evidence type="ECO:0008006" key="10">
    <source>
        <dbReference type="Google" id="ProtNLM"/>
    </source>
</evidence>
<organism evidence="8 9">
    <name type="scientific">Holothuria leucospilota</name>
    <name type="common">Black long sea cucumber</name>
    <name type="synonym">Mertensiothuria leucospilota</name>
    <dbReference type="NCBI Taxonomy" id="206669"/>
    <lineage>
        <taxon>Eukaryota</taxon>
        <taxon>Metazoa</taxon>
        <taxon>Echinodermata</taxon>
        <taxon>Eleutherozoa</taxon>
        <taxon>Echinozoa</taxon>
        <taxon>Holothuroidea</taxon>
        <taxon>Aspidochirotacea</taxon>
        <taxon>Aspidochirotida</taxon>
        <taxon>Holothuriidae</taxon>
        <taxon>Holothuria</taxon>
    </lineage>
</organism>
<keyword evidence="5 7" id="KW-0472">Membrane</keyword>
<reference evidence="8" key="1">
    <citation type="submission" date="2021-10" db="EMBL/GenBank/DDBJ databases">
        <title>Tropical sea cucumber genome reveals ecological adaptation and Cuvierian tubules defense mechanism.</title>
        <authorList>
            <person name="Chen T."/>
        </authorList>
    </citation>
    <scope>NUCLEOTIDE SEQUENCE</scope>
    <source>
        <strain evidence="8">Nanhai2018</strain>
        <tissue evidence="8">Muscle</tissue>
    </source>
</reference>
<comment type="subcellular location">
    <subcellularLocation>
        <location evidence="1">Membrane</location>
        <topology evidence="1">Multi-pass membrane protein</topology>
    </subcellularLocation>
</comment>
<keyword evidence="4 7" id="KW-1133">Transmembrane helix</keyword>
<keyword evidence="3 7" id="KW-0812">Transmembrane</keyword>
<dbReference type="GO" id="GO:0016020">
    <property type="term" value="C:membrane"/>
    <property type="evidence" value="ECO:0007669"/>
    <property type="project" value="UniProtKB-SubCell"/>
</dbReference>
<feature type="transmembrane region" description="Helical" evidence="7">
    <location>
        <begin position="76"/>
        <end position="94"/>
    </location>
</feature>
<dbReference type="InterPro" id="IPR026767">
    <property type="entry name" value="Tmem151"/>
</dbReference>
<evidence type="ECO:0000256" key="5">
    <source>
        <dbReference type="ARBA" id="ARBA00023136"/>
    </source>
</evidence>
<dbReference type="OrthoDB" id="190434at2759"/>
<feature type="transmembrane region" description="Helical" evidence="7">
    <location>
        <begin position="261"/>
        <end position="279"/>
    </location>
</feature>
<comment type="similarity">
    <text evidence="2">Belongs to the TMEM151 family.</text>
</comment>
<evidence type="ECO:0000256" key="3">
    <source>
        <dbReference type="ARBA" id="ARBA00022692"/>
    </source>
</evidence>
<comment type="caution">
    <text evidence="8">The sequence shown here is derived from an EMBL/GenBank/DDBJ whole genome shotgun (WGS) entry which is preliminary data.</text>
</comment>
<feature type="region of interest" description="Disordered" evidence="6">
    <location>
        <begin position="466"/>
        <end position="535"/>
    </location>
</feature>
<dbReference type="PANTHER" id="PTHR31893:SF5">
    <property type="entry name" value="TRANSMEMBRANE PROTEIN 151 HOMOLOG"/>
    <property type="match status" value="1"/>
</dbReference>
<proteinExistence type="inferred from homology"/>
<dbReference type="PANTHER" id="PTHR31893">
    <property type="entry name" value="TRANSMEMBRANE PROTEIN 151 HOMOLOG"/>
    <property type="match status" value="1"/>
</dbReference>
<dbReference type="Proteomes" id="UP001152320">
    <property type="component" value="Chromosome 3"/>
</dbReference>
<feature type="region of interest" description="Disordered" evidence="6">
    <location>
        <begin position="587"/>
        <end position="620"/>
    </location>
</feature>
<feature type="transmembrane region" description="Helical" evidence="7">
    <location>
        <begin position="32"/>
        <end position="56"/>
    </location>
</feature>
<feature type="compositionally biased region" description="Polar residues" evidence="6">
    <location>
        <begin position="471"/>
        <end position="522"/>
    </location>
</feature>